<gene>
    <name evidence="6" type="ORF">BKA15_006346</name>
</gene>
<feature type="compositionally biased region" description="Basic and acidic residues" evidence="3">
    <location>
        <begin position="9"/>
        <end position="29"/>
    </location>
</feature>
<feature type="compositionally biased region" description="Pro residues" evidence="3">
    <location>
        <begin position="35"/>
        <end position="44"/>
    </location>
</feature>
<feature type="region of interest" description="Disordered" evidence="3">
    <location>
        <begin position="449"/>
        <end position="478"/>
    </location>
</feature>
<comment type="caution">
    <text evidence="6">The sequence shown here is derived from an EMBL/GenBank/DDBJ whole genome shotgun (WGS) entry which is preliminary data.</text>
</comment>
<dbReference type="PROSITE" id="PS51186">
    <property type="entry name" value="GNAT"/>
    <property type="match status" value="1"/>
</dbReference>
<evidence type="ECO:0000313" key="7">
    <source>
        <dbReference type="Proteomes" id="UP000569914"/>
    </source>
</evidence>
<feature type="transmembrane region" description="Helical" evidence="4">
    <location>
        <begin position="202"/>
        <end position="220"/>
    </location>
</feature>
<dbReference type="EMBL" id="JACCBU010000001">
    <property type="protein sequence ID" value="NYE75017.1"/>
    <property type="molecule type" value="Genomic_DNA"/>
</dbReference>
<keyword evidence="4" id="KW-0812">Transmembrane</keyword>
<feature type="compositionally biased region" description="Basic and acidic residues" evidence="3">
    <location>
        <begin position="449"/>
        <end position="465"/>
    </location>
</feature>
<feature type="compositionally biased region" description="Basic and acidic residues" evidence="3">
    <location>
        <begin position="134"/>
        <end position="148"/>
    </location>
</feature>
<reference evidence="6 7" key="1">
    <citation type="submission" date="2020-07" db="EMBL/GenBank/DDBJ databases">
        <title>Sequencing the genomes of 1000 actinobacteria strains.</title>
        <authorList>
            <person name="Klenk H.-P."/>
        </authorList>
    </citation>
    <scope>NUCLEOTIDE SEQUENCE [LARGE SCALE GENOMIC DNA]</scope>
    <source>
        <strain evidence="6 7">DSM 22083</strain>
    </source>
</reference>
<keyword evidence="1" id="KW-0808">Transferase</keyword>
<evidence type="ECO:0000256" key="4">
    <source>
        <dbReference type="SAM" id="Phobius"/>
    </source>
</evidence>
<dbReference type="CDD" id="cd04301">
    <property type="entry name" value="NAT_SF"/>
    <property type="match status" value="1"/>
</dbReference>
<accession>A0A7Y9LEI8</accession>
<dbReference type="AlphaFoldDB" id="A0A7Y9LEI8"/>
<feature type="region of interest" description="Disordered" evidence="3">
    <location>
        <begin position="1"/>
        <end position="101"/>
    </location>
</feature>
<evidence type="ECO:0000313" key="6">
    <source>
        <dbReference type="EMBL" id="NYE75017.1"/>
    </source>
</evidence>
<dbReference type="PANTHER" id="PTHR43420:SF43">
    <property type="entry name" value="SPERMINE_SPERMIDINE ACETYLTRANSFERASE"/>
    <property type="match status" value="1"/>
</dbReference>
<keyword evidence="7" id="KW-1185">Reference proteome</keyword>
<dbReference type="Pfam" id="PF00583">
    <property type="entry name" value="Acetyltransf_1"/>
    <property type="match status" value="1"/>
</dbReference>
<dbReference type="InterPro" id="IPR000182">
    <property type="entry name" value="GNAT_dom"/>
</dbReference>
<keyword evidence="6" id="KW-0687">Ribonucleoprotein</keyword>
<dbReference type="GO" id="GO:0016747">
    <property type="term" value="F:acyltransferase activity, transferring groups other than amino-acyl groups"/>
    <property type="evidence" value="ECO:0007669"/>
    <property type="project" value="InterPro"/>
</dbReference>
<keyword evidence="2" id="KW-0012">Acyltransferase</keyword>
<dbReference type="InterPro" id="IPR016181">
    <property type="entry name" value="Acyl_CoA_acyltransferase"/>
</dbReference>
<feature type="domain" description="N-acetyltransferase" evidence="5">
    <location>
        <begin position="315"/>
        <end position="470"/>
    </location>
</feature>
<feature type="transmembrane region" description="Helical" evidence="4">
    <location>
        <begin position="174"/>
        <end position="196"/>
    </location>
</feature>
<feature type="region of interest" description="Disordered" evidence="3">
    <location>
        <begin position="126"/>
        <end position="162"/>
    </location>
</feature>
<dbReference type="Gene3D" id="3.40.630.30">
    <property type="match status" value="1"/>
</dbReference>
<evidence type="ECO:0000259" key="5">
    <source>
        <dbReference type="PROSITE" id="PS51186"/>
    </source>
</evidence>
<feature type="compositionally biased region" description="Basic residues" evidence="3">
    <location>
        <begin position="466"/>
        <end position="478"/>
    </location>
</feature>
<feature type="compositionally biased region" description="Low complexity" evidence="3">
    <location>
        <begin position="45"/>
        <end position="74"/>
    </location>
</feature>
<evidence type="ECO:0000256" key="3">
    <source>
        <dbReference type="SAM" id="MobiDB-lite"/>
    </source>
</evidence>
<evidence type="ECO:0000256" key="2">
    <source>
        <dbReference type="ARBA" id="ARBA00023315"/>
    </source>
</evidence>
<sequence>MAKYKPRRALIEDDNHEDAPTLADLKREPAGPQRTPTPPTPAPSSPNASTPNASTQNPATAADTAPSDAAPDDTVVIDPAKPPAGPAASAPDRTAETLESQYRSAADALYRRPEEPTAVERTAETQLLAPTLRRTGDRARSRQVIKDDADFDEPEESPADRASRRVWRIGRRTIVLVTILTVLVVAALGTLAYLIFRDARSLPLTIGLGALALLLLIYVWRMVWHPRLVATGSKLTVYNPLSKRVIPWSDVTLVQPGPNGMIIGTDRDQVEAWCVQKGRSALKRGHHTRADRIAAELWRIWDSAAPALTDEQGSWRIRRARPDEAQLLTRLERAASEHALGHIFPPNRFPYPVADVARRWQRTLAERQVRVRILEVGETPAAFIAYDHETVRHLGVLPRHTRKGFGTALLSTAEEDVFSSGGAQVQLWVLTENRAARAFYRAHGWTETEDRRRSEFPPKPDELRMIKVHRRGERSRTE</sequence>
<evidence type="ECO:0000256" key="1">
    <source>
        <dbReference type="ARBA" id="ARBA00022679"/>
    </source>
</evidence>
<organism evidence="6 7">
    <name type="scientific">Microlunatus parietis</name>
    <dbReference type="NCBI Taxonomy" id="682979"/>
    <lineage>
        <taxon>Bacteria</taxon>
        <taxon>Bacillati</taxon>
        <taxon>Actinomycetota</taxon>
        <taxon>Actinomycetes</taxon>
        <taxon>Propionibacteriales</taxon>
        <taxon>Propionibacteriaceae</taxon>
        <taxon>Microlunatus</taxon>
    </lineage>
</organism>
<dbReference type="RefSeq" id="WP_179757593.1">
    <property type="nucleotide sequence ID" value="NZ_JACCBU010000001.1"/>
</dbReference>
<dbReference type="SUPFAM" id="SSF55729">
    <property type="entry name" value="Acyl-CoA N-acyltransferases (Nat)"/>
    <property type="match status" value="1"/>
</dbReference>
<name>A0A7Y9LEI8_9ACTN</name>
<protein>
    <submittedName>
        <fullName evidence="6">Ribosomal protein S18 acetylase RimI-like enzyme</fullName>
    </submittedName>
</protein>
<keyword evidence="6" id="KW-0689">Ribosomal protein</keyword>
<keyword evidence="4" id="KW-1133">Transmembrane helix</keyword>
<proteinExistence type="predicted"/>
<dbReference type="Proteomes" id="UP000569914">
    <property type="component" value="Unassembled WGS sequence"/>
</dbReference>
<dbReference type="GO" id="GO:0005840">
    <property type="term" value="C:ribosome"/>
    <property type="evidence" value="ECO:0007669"/>
    <property type="project" value="UniProtKB-KW"/>
</dbReference>
<dbReference type="InterPro" id="IPR050680">
    <property type="entry name" value="YpeA/RimI_acetyltransf"/>
</dbReference>
<dbReference type="PANTHER" id="PTHR43420">
    <property type="entry name" value="ACETYLTRANSFERASE"/>
    <property type="match status" value="1"/>
</dbReference>
<keyword evidence="4" id="KW-0472">Membrane</keyword>